<dbReference type="AlphaFoldDB" id="A0A9X3HQW9"/>
<dbReference type="EMBL" id="JAKRRX010000025">
    <property type="protein sequence ID" value="MCW8333491.1"/>
    <property type="molecule type" value="Genomic_DNA"/>
</dbReference>
<sequence>MNKKIPLLLSFLVLAFGMYVLSIELTAQPETPHIIDEKEPEILLVKLSRNVGSGESIERGDFILERVTLLQANALGVNQDMSVDFDRLSVYARPLEKGELVYPESILQPGDNGYVELTIEPNKVPFYLSFPADSAIGQDLSVGSYVDVVAITSPKTRAAVNVGSSSRAANESISVSPVLMGVKILKLDTKVTEATRNSPESRSVDLVLELERKQVAKLTIARKVADLEVHHALGVPDKAAMSANAGDVLPGFNAVREFRASELSIN</sequence>
<reference evidence="2" key="1">
    <citation type="submission" date="2022-02" db="EMBL/GenBank/DDBJ databases">
        <title>Vibrio sp. nov., a new bacterium isolated from Bohai sea, China.</title>
        <authorList>
            <person name="Yuan Y."/>
        </authorList>
    </citation>
    <scope>NUCLEOTIDE SEQUENCE</scope>
    <source>
        <strain evidence="2">DBSS07</strain>
    </source>
</reference>
<evidence type="ECO:0000313" key="3">
    <source>
        <dbReference type="Proteomes" id="UP001155586"/>
    </source>
</evidence>
<evidence type="ECO:0000259" key="1">
    <source>
        <dbReference type="Pfam" id="PF16976"/>
    </source>
</evidence>
<comment type="caution">
    <text evidence="2">The sequence shown here is derived from an EMBL/GenBank/DDBJ whole genome shotgun (WGS) entry which is preliminary data.</text>
</comment>
<evidence type="ECO:0000313" key="2">
    <source>
        <dbReference type="EMBL" id="MCW8333491.1"/>
    </source>
</evidence>
<organism evidence="2 3">
    <name type="scientific">Vibrio paucivorans</name>
    <dbReference type="NCBI Taxonomy" id="2829489"/>
    <lineage>
        <taxon>Bacteria</taxon>
        <taxon>Pseudomonadati</taxon>
        <taxon>Pseudomonadota</taxon>
        <taxon>Gammaproteobacteria</taxon>
        <taxon>Vibrionales</taxon>
        <taxon>Vibrionaceae</taxon>
        <taxon>Vibrio</taxon>
    </lineage>
</organism>
<name>A0A9X3HQW9_9VIBR</name>
<gene>
    <name evidence="2" type="ORF">MD483_06600</name>
</gene>
<keyword evidence="3" id="KW-1185">Reference proteome</keyword>
<protein>
    <submittedName>
        <fullName evidence="2">RcpC/CpaB family pilus assembly protein</fullName>
    </submittedName>
</protein>
<dbReference type="Proteomes" id="UP001155586">
    <property type="component" value="Unassembled WGS sequence"/>
</dbReference>
<dbReference type="RefSeq" id="WP_265687041.1">
    <property type="nucleotide sequence ID" value="NZ_JAKRRX010000025.1"/>
</dbReference>
<accession>A0A9X3HQW9</accession>
<feature type="domain" description="Flp pilus assembly protein RcpC/CpaB" evidence="1">
    <location>
        <begin position="118"/>
        <end position="228"/>
    </location>
</feature>
<dbReference type="Pfam" id="PF16976">
    <property type="entry name" value="RcpC"/>
    <property type="match status" value="1"/>
</dbReference>
<proteinExistence type="predicted"/>
<dbReference type="InterPro" id="IPR031571">
    <property type="entry name" value="RcpC_dom"/>
</dbReference>